<name>A0A317KYN2_9BACI</name>
<accession>A0A317KYN2</accession>
<dbReference type="Proteomes" id="UP000245624">
    <property type="component" value="Unassembled WGS sequence"/>
</dbReference>
<evidence type="ECO:0000313" key="2">
    <source>
        <dbReference type="EMBL" id="PWU68652.1"/>
    </source>
</evidence>
<keyword evidence="1" id="KW-1133">Transmembrane helix</keyword>
<dbReference type="AlphaFoldDB" id="A0A317KYN2"/>
<dbReference type="PANTHER" id="PTHR40042">
    <property type="entry name" value="HYPOTHETICAL MEMBRANE SPANNING PROTEIN"/>
    <property type="match status" value="1"/>
</dbReference>
<keyword evidence="1" id="KW-0472">Membrane</keyword>
<feature type="transmembrane region" description="Helical" evidence="1">
    <location>
        <begin position="166"/>
        <end position="184"/>
    </location>
</feature>
<dbReference type="EMBL" id="QGTD01000008">
    <property type="protein sequence ID" value="PWU68652.1"/>
    <property type="molecule type" value="Genomic_DNA"/>
</dbReference>
<dbReference type="Pfam" id="PF07187">
    <property type="entry name" value="DUF1405"/>
    <property type="match status" value="1"/>
</dbReference>
<feature type="transmembrane region" description="Helical" evidence="1">
    <location>
        <begin position="12"/>
        <end position="30"/>
    </location>
</feature>
<dbReference type="PANTHER" id="PTHR40042:SF1">
    <property type="entry name" value="DUF1405 DOMAIN-CONTAINING PROTEIN"/>
    <property type="match status" value="1"/>
</dbReference>
<organism evidence="2 3">
    <name type="scientific">Gracilibacillus dipsosauri</name>
    <dbReference type="NCBI Taxonomy" id="178340"/>
    <lineage>
        <taxon>Bacteria</taxon>
        <taxon>Bacillati</taxon>
        <taxon>Bacillota</taxon>
        <taxon>Bacilli</taxon>
        <taxon>Bacillales</taxon>
        <taxon>Bacillaceae</taxon>
        <taxon>Gracilibacillus</taxon>
    </lineage>
</organism>
<evidence type="ECO:0000256" key="1">
    <source>
        <dbReference type="SAM" id="Phobius"/>
    </source>
</evidence>
<comment type="caution">
    <text evidence="2">The sequence shown here is derived from an EMBL/GenBank/DDBJ whole genome shotgun (WGS) entry which is preliminary data.</text>
</comment>
<protein>
    <submittedName>
        <fullName evidence="2">DUF1405 domain-containing protein</fullName>
    </submittedName>
</protein>
<dbReference type="OrthoDB" id="152213at2"/>
<keyword evidence="3" id="KW-1185">Reference proteome</keyword>
<sequence>MLLLKYLFFNRYSLIALFTINLLGTIYGYYWYKSQIAETPAIFIPFVPDSPTASLFFTLFLLFYLNGKTVRTIEALAFVSLLKYGIWAVVMNLFTLVVDGQLPWTGYMLMVSHGAMALQAYIYSPLYTFSLRHLTIASIFLLHNEIIDYVYGMMPTYGSLSEYADHIGYFTFWLSIACILFAYFKTIYSKEKKVHSKSL</sequence>
<gene>
    <name evidence="2" type="ORF">DLJ74_09490</name>
</gene>
<feature type="transmembrane region" description="Helical" evidence="1">
    <location>
        <begin position="42"/>
        <end position="64"/>
    </location>
</feature>
<feature type="transmembrane region" description="Helical" evidence="1">
    <location>
        <begin position="134"/>
        <end position="154"/>
    </location>
</feature>
<reference evidence="2 3" key="1">
    <citation type="submission" date="2018-05" db="EMBL/GenBank/DDBJ databases">
        <title>Genomic analysis of Gracilibacillus dipsosauri DD1 reveals novel features of a salt-tolerant amylase.</title>
        <authorList>
            <person name="Deutch C.E."/>
            <person name="Yang S."/>
        </authorList>
    </citation>
    <scope>NUCLEOTIDE SEQUENCE [LARGE SCALE GENOMIC DNA]</scope>
    <source>
        <strain evidence="2 3">DD1</strain>
    </source>
</reference>
<keyword evidence="1" id="KW-0812">Transmembrane</keyword>
<proteinExistence type="predicted"/>
<dbReference type="InterPro" id="IPR009845">
    <property type="entry name" value="DUF1405"/>
</dbReference>
<feature type="transmembrane region" description="Helical" evidence="1">
    <location>
        <begin position="76"/>
        <end position="98"/>
    </location>
</feature>
<evidence type="ECO:0000313" key="3">
    <source>
        <dbReference type="Proteomes" id="UP000245624"/>
    </source>
</evidence>
<feature type="transmembrane region" description="Helical" evidence="1">
    <location>
        <begin position="104"/>
        <end position="122"/>
    </location>
</feature>